<organism evidence="1 2">
    <name type="scientific">Goodea atripinnis</name>
    <dbReference type="NCBI Taxonomy" id="208336"/>
    <lineage>
        <taxon>Eukaryota</taxon>
        <taxon>Metazoa</taxon>
        <taxon>Chordata</taxon>
        <taxon>Craniata</taxon>
        <taxon>Vertebrata</taxon>
        <taxon>Euteleostomi</taxon>
        <taxon>Actinopterygii</taxon>
        <taxon>Neopterygii</taxon>
        <taxon>Teleostei</taxon>
        <taxon>Neoteleostei</taxon>
        <taxon>Acanthomorphata</taxon>
        <taxon>Ovalentaria</taxon>
        <taxon>Atherinomorphae</taxon>
        <taxon>Cyprinodontiformes</taxon>
        <taxon>Goodeidae</taxon>
        <taxon>Goodea</taxon>
    </lineage>
</organism>
<proteinExistence type="predicted"/>
<gene>
    <name evidence="1" type="ORF">GOODEAATRI_030011</name>
</gene>
<evidence type="ECO:0000313" key="1">
    <source>
        <dbReference type="EMBL" id="MEQ2160099.1"/>
    </source>
</evidence>
<dbReference type="Proteomes" id="UP001476798">
    <property type="component" value="Unassembled WGS sequence"/>
</dbReference>
<comment type="caution">
    <text evidence="1">The sequence shown here is derived from an EMBL/GenBank/DDBJ whole genome shotgun (WGS) entry which is preliminary data.</text>
</comment>
<dbReference type="EMBL" id="JAHRIO010004612">
    <property type="protein sequence ID" value="MEQ2160099.1"/>
    <property type="molecule type" value="Genomic_DNA"/>
</dbReference>
<keyword evidence="2" id="KW-1185">Reference proteome</keyword>
<protein>
    <submittedName>
        <fullName evidence="1">Uncharacterized protein</fullName>
    </submittedName>
</protein>
<reference evidence="1 2" key="1">
    <citation type="submission" date="2021-06" db="EMBL/GenBank/DDBJ databases">
        <authorList>
            <person name="Palmer J.M."/>
        </authorList>
    </citation>
    <scope>NUCLEOTIDE SEQUENCE [LARGE SCALE GENOMIC DNA]</scope>
    <source>
        <strain evidence="1 2">GA_2019</strain>
        <tissue evidence="1">Muscle</tissue>
    </source>
</reference>
<evidence type="ECO:0000313" key="2">
    <source>
        <dbReference type="Proteomes" id="UP001476798"/>
    </source>
</evidence>
<accession>A0ABV0MLW3</accession>
<name>A0ABV0MLW3_9TELE</name>
<sequence length="66" mass="7047">MPEPTCVVGRVVAGVEELLDKQGSGNQGMLGNGVQKKELFAAEAAFIVANRGKLTIKLLFRMSKSL</sequence>